<sequence length="141" mass="16320">MIHMVKLCVGVASVEELESYRDQRAHWWGADYGEDVHVHRTRMMPKRREEMEGVSSIYWVMSGAILCRQRILRLGSHTDAEGKDYCDIIMAPDIVRTLPYPKRPFQGWRYLRPEDAPPDMEGNDNENSVELAAELARMGLI</sequence>
<organism evidence="1 2">
    <name type="scientific">Devosia chinhatensis</name>
    <dbReference type="NCBI Taxonomy" id="429727"/>
    <lineage>
        <taxon>Bacteria</taxon>
        <taxon>Pseudomonadati</taxon>
        <taxon>Pseudomonadota</taxon>
        <taxon>Alphaproteobacteria</taxon>
        <taxon>Hyphomicrobiales</taxon>
        <taxon>Devosiaceae</taxon>
        <taxon>Devosia</taxon>
    </lineage>
</organism>
<reference evidence="1 2" key="1">
    <citation type="submission" date="2015-03" db="EMBL/GenBank/DDBJ databases">
        <authorList>
            <person name="Hassan Y."/>
            <person name="Lepp D."/>
            <person name="Li X.-Z."/>
            <person name="Zhou T."/>
        </authorList>
    </citation>
    <scope>NUCLEOTIDE SEQUENCE [LARGE SCALE GENOMIC DNA]</scope>
    <source>
        <strain evidence="1 2">IPL18</strain>
    </source>
</reference>
<name>A0A0F5FLJ4_9HYPH</name>
<dbReference type="PIRSF" id="PIRSF032025">
    <property type="entry name" value="UCP032025"/>
    <property type="match status" value="1"/>
</dbReference>
<dbReference type="STRING" id="429727.VE26_07595"/>
<gene>
    <name evidence="1" type="ORF">VE26_07595</name>
</gene>
<keyword evidence="2" id="KW-1185">Reference proteome</keyword>
<protein>
    <recommendedName>
        <fullName evidence="3">Lysophospholipase</fullName>
    </recommendedName>
</protein>
<dbReference type="RefSeq" id="WP_046104409.1">
    <property type="nucleotide sequence ID" value="NZ_JZEY01000054.1"/>
</dbReference>
<dbReference type="Pfam" id="PF07370">
    <property type="entry name" value="DUF1489"/>
    <property type="match status" value="1"/>
</dbReference>
<evidence type="ECO:0000313" key="2">
    <source>
        <dbReference type="Proteomes" id="UP000033649"/>
    </source>
</evidence>
<evidence type="ECO:0008006" key="3">
    <source>
        <dbReference type="Google" id="ProtNLM"/>
    </source>
</evidence>
<proteinExistence type="predicted"/>
<dbReference type="PATRIC" id="fig|429727.3.peg.1574"/>
<comment type="caution">
    <text evidence="1">The sequence shown here is derived from an EMBL/GenBank/DDBJ whole genome shotgun (WGS) entry which is preliminary data.</text>
</comment>
<accession>A0A0F5FLJ4</accession>
<dbReference type="InterPro" id="IPR008320">
    <property type="entry name" value="UCP032025"/>
</dbReference>
<dbReference type="EMBL" id="JZEY01000054">
    <property type="protein sequence ID" value="KKB09716.1"/>
    <property type="molecule type" value="Genomic_DNA"/>
</dbReference>
<evidence type="ECO:0000313" key="1">
    <source>
        <dbReference type="EMBL" id="KKB09716.1"/>
    </source>
</evidence>
<dbReference type="AlphaFoldDB" id="A0A0F5FLJ4"/>
<dbReference type="Proteomes" id="UP000033649">
    <property type="component" value="Unassembled WGS sequence"/>
</dbReference>